<proteinExistence type="predicted"/>
<organism evidence="2 3">
    <name type="scientific">Leucobacter chromiireducens subsp. chromiireducens</name>
    <dbReference type="NCBI Taxonomy" id="660067"/>
    <lineage>
        <taxon>Bacteria</taxon>
        <taxon>Bacillati</taxon>
        <taxon>Actinomycetota</taxon>
        <taxon>Actinomycetes</taxon>
        <taxon>Micrococcales</taxon>
        <taxon>Microbacteriaceae</taxon>
        <taxon>Leucobacter</taxon>
    </lineage>
</organism>
<protein>
    <submittedName>
        <fullName evidence="2">Potassium-transporting ATPase subunit F</fullName>
    </submittedName>
</protein>
<evidence type="ECO:0000256" key="1">
    <source>
        <dbReference type="SAM" id="Phobius"/>
    </source>
</evidence>
<dbReference type="Proteomes" id="UP001646141">
    <property type="component" value="Unassembled WGS sequence"/>
</dbReference>
<dbReference type="Pfam" id="PF09604">
    <property type="entry name" value="Potass_KdpF"/>
    <property type="match status" value="1"/>
</dbReference>
<feature type="transmembrane region" description="Helical" evidence="1">
    <location>
        <begin position="21"/>
        <end position="38"/>
    </location>
</feature>
<keyword evidence="1" id="KW-1133">Transmembrane helix</keyword>
<evidence type="ECO:0000313" key="3">
    <source>
        <dbReference type="Proteomes" id="UP001646141"/>
    </source>
</evidence>
<comment type="caution">
    <text evidence="2">The sequence shown here is derived from an EMBL/GenBank/DDBJ whole genome shotgun (WGS) entry which is preliminary data.</text>
</comment>
<dbReference type="EMBL" id="QYAD01000002">
    <property type="protein sequence ID" value="MBL3689814.1"/>
    <property type="molecule type" value="Genomic_DNA"/>
</dbReference>
<gene>
    <name evidence="2" type="ORF">D3226_07540</name>
</gene>
<accession>A0ABS1SPA9</accession>
<keyword evidence="3" id="KW-1185">Reference proteome</keyword>
<name>A0ABS1SPA9_9MICO</name>
<keyword evidence="1" id="KW-0812">Transmembrane</keyword>
<reference evidence="2 3" key="1">
    <citation type="submission" date="2018-09" db="EMBL/GenBank/DDBJ databases">
        <title>Comparative genomics of Leucobacter spp.</title>
        <authorList>
            <person name="Reis A.C."/>
            <person name="Kolvenbach B.A."/>
            <person name="Corvini P.F.X."/>
            <person name="Nunes O.C."/>
        </authorList>
    </citation>
    <scope>NUCLEOTIDE SEQUENCE [LARGE SCALE GENOMIC DNA]</scope>
    <source>
        <strain evidence="2 3">L-1</strain>
    </source>
</reference>
<dbReference type="InterPro" id="IPR011726">
    <property type="entry name" value="KdpF"/>
</dbReference>
<sequence>MRLHSDSFLQMERVLGFIDDVALLAGLGALLYLGYALLHPDRF</sequence>
<evidence type="ECO:0000313" key="2">
    <source>
        <dbReference type="EMBL" id="MBL3689814.1"/>
    </source>
</evidence>
<keyword evidence="1" id="KW-0472">Membrane</keyword>